<proteinExistence type="predicted"/>
<organism evidence="7 8">
    <name type="scientific">Loigolactobacillus rennini DSM 20253</name>
    <dbReference type="NCBI Taxonomy" id="1423796"/>
    <lineage>
        <taxon>Bacteria</taxon>
        <taxon>Bacillati</taxon>
        <taxon>Bacillota</taxon>
        <taxon>Bacilli</taxon>
        <taxon>Lactobacillales</taxon>
        <taxon>Lactobacillaceae</taxon>
        <taxon>Loigolactobacillus</taxon>
    </lineage>
</organism>
<evidence type="ECO:0000256" key="4">
    <source>
        <dbReference type="ARBA" id="ARBA00022989"/>
    </source>
</evidence>
<dbReference type="AlphaFoldDB" id="A0A0R2CSC2"/>
<keyword evidence="3 6" id="KW-0812">Transmembrane</keyword>
<comment type="caution">
    <text evidence="7">The sequence shown here is derived from an EMBL/GenBank/DDBJ whole genome shotgun (WGS) entry which is preliminary data.</text>
</comment>
<dbReference type="PANTHER" id="PTHR30213:SF0">
    <property type="entry name" value="UPF0761 MEMBRANE PROTEIN YIHY"/>
    <property type="match status" value="1"/>
</dbReference>
<feature type="transmembrane region" description="Helical" evidence="6">
    <location>
        <begin position="212"/>
        <end position="234"/>
    </location>
</feature>
<dbReference type="PATRIC" id="fig|1423796.3.peg.409"/>
<name>A0A0R2CSC2_9LACO</name>
<keyword evidence="4 6" id="KW-1133">Transmembrane helix</keyword>
<keyword evidence="5 6" id="KW-0472">Membrane</keyword>
<keyword evidence="8" id="KW-1185">Reference proteome</keyword>
<dbReference type="OrthoDB" id="9775903at2"/>
<comment type="subcellular location">
    <subcellularLocation>
        <location evidence="1">Cell membrane</location>
        <topology evidence="1">Multi-pass membrane protein</topology>
    </subcellularLocation>
</comment>
<evidence type="ECO:0000256" key="3">
    <source>
        <dbReference type="ARBA" id="ARBA00022692"/>
    </source>
</evidence>
<dbReference type="GO" id="GO:0005886">
    <property type="term" value="C:plasma membrane"/>
    <property type="evidence" value="ECO:0007669"/>
    <property type="project" value="UniProtKB-SubCell"/>
</dbReference>
<dbReference type="Proteomes" id="UP000051638">
    <property type="component" value="Unassembled WGS sequence"/>
</dbReference>
<feature type="transmembrane region" description="Helical" evidence="6">
    <location>
        <begin position="178"/>
        <end position="200"/>
    </location>
</feature>
<feature type="transmembrane region" description="Helical" evidence="6">
    <location>
        <begin position="35"/>
        <end position="57"/>
    </location>
</feature>
<keyword evidence="2" id="KW-1003">Cell membrane</keyword>
<accession>A0A0R2CSC2</accession>
<dbReference type="EMBL" id="AYYI01000092">
    <property type="protein sequence ID" value="KRM94128.1"/>
    <property type="molecule type" value="Genomic_DNA"/>
</dbReference>
<evidence type="ECO:0000256" key="5">
    <source>
        <dbReference type="ARBA" id="ARBA00023136"/>
    </source>
</evidence>
<dbReference type="InterPro" id="IPR017039">
    <property type="entry name" value="Virul_fac_BrkB"/>
</dbReference>
<dbReference type="PIRSF" id="PIRSF035875">
    <property type="entry name" value="RNase_BN"/>
    <property type="match status" value="1"/>
</dbReference>
<evidence type="ECO:0000313" key="7">
    <source>
        <dbReference type="EMBL" id="KRM94128.1"/>
    </source>
</evidence>
<evidence type="ECO:0000313" key="8">
    <source>
        <dbReference type="Proteomes" id="UP000051638"/>
    </source>
</evidence>
<reference evidence="7 8" key="1">
    <citation type="journal article" date="2015" name="Genome Announc.">
        <title>Expanding the biotechnology potential of lactobacilli through comparative genomics of 213 strains and associated genera.</title>
        <authorList>
            <person name="Sun Z."/>
            <person name="Harris H.M."/>
            <person name="McCann A."/>
            <person name="Guo C."/>
            <person name="Argimon S."/>
            <person name="Zhang W."/>
            <person name="Yang X."/>
            <person name="Jeffery I.B."/>
            <person name="Cooney J.C."/>
            <person name="Kagawa T.F."/>
            <person name="Liu W."/>
            <person name="Song Y."/>
            <person name="Salvetti E."/>
            <person name="Wrobel A."/>
            <person name="Rasinkangas P."/>
            <person name="Parkhill J."/>
            <person name="Rea M.C."/>
            <person name="O'Sullivan O."/>
            <person name="Ritari J."/>
            <person name="Douillard F.P."/>
            <person name="Paul Ross R."/>
            <person name="Yang R."/>
            <person name="Briner A.E."/>
            <person name="Felis G.E."/>
            <person name="de Vos W.M."/>
            <person name="Barrangou R."/>
            <person name="Klaenhammer T.R."/>
            <person name="Caufield P.W."/>
            <person name="Cui Y."/>
            <person name="Zhang H."/>
            <person name="O'Toole P.W."/>
        </authorList>
    </citation>
    <scope>NUCLEOTIDE SEQUENCE [LARGE SCALE GENOMIC DNA]</scope>
    <source>
        <strain evidence="7 8">DSM 20253</strain>
    </source>
</reference>
<feature type="transmembrane region" description="Helical" evidence="6">
    <location>
        <begin position="246"/>
        <end position="270"/>
    </location>
</feature>
<dbReference type="RefSeq" id="WP_057874753.1">
    <property type="nucleotide sequence ID" value="NZ_AYYI01000092.1"/>
</dbReference>
<dbReference type="PANTHER" id="PTHR30213">
    <property type="entry name" value="INNER MEMBRANE PROTEIN YHJD"/>
    <property type="match status" value="1"/>
</dbReference>
<dbReference type="STRING" id="1423796.FC24_GL000397"/>
<dbReference type="Pfam" id="PF03631">
    <property type="entry name" value="Virul_fac_BrkB"/>
    <property type="match status" value="1"/>
</dbReference>
<gene>
    <name evidence="7" type="ORF">FC24_GL000397</name>
</gene>
<dbReference type="NCBIfam" id="TIGR00765">
    <property type="entry name" value="yihY_not_rbn"/>
    <property type="match status" value="1"/>
</dbReference>
<feature type="transmembrane region" description="Helical" evidence="6">
    <location>
        <begin position="95"/>
        <end position="114"/>
    </location>
</feature>
<evidence type="ECO:0000256" key="2">
    <source>
        <dbReference type="ARBA" id="ARBA00022475"/>
    </source>
</evidence>
<feature type="transmembrane region" description="Helical" evidence="6">
    <location>
        <begin position="135"/>
        <end position="158"/>
    </location>
</feature>
<evidence type="ECO:0000256" key="6">
    <source>
        <dbReference type="SAM" id="Phobius"/>
    </source>
</evidence>
<protein>
    <submittedName>
        <fullName evidence="7">Ribonuclease</fullName>
    </submittedName>
</protein>
<sequence length="305" mass="34612">MGKQKQHRTGGWQQRIIPLITAFQAANINKNAVVVAYYALLSVFPLLIFLGNLLPFLNIQVNDVLPYIQALFPASIYRTLAPQIVRYLRSGNGGLLSIGAVITLWSASRGIVNLRDSINQAYGVKTPQNALLARLLSLVLTLVFAVIILVLILIFGFGQDVLNYVVPRLDLPPTLLRVFAQLKLPVTSATLLVILLLLFYFLPDVRLHLRCILPGTILTAVGWLALAQFFALYVRYFMRSISSYGAIGTFIVLMFWLVFVAQIMLLGAFINRLTEEHFYGKIQPIRGKLRDWWERWQNWRQRVKA</sequence>
<evidence type="ECO:0000256" key="1">
    <source>
        <dbReference type="ARBA" id="ARBA00004651"/>
    </source>
</evidence>